<dbReference type="GO" id="GO:0003700">
    <property type="term" value="F:DNA-binding transcription factor activity"/>
    <property type="evidence" value="ECO:0007669"/>
    <property type="project" value="InterPro"/>
</dbReference>
<dbReference type="KEGG" id="psac:PSM36_3155"/>
<dbReference type="SUPFAM" id="SSF55874">
    <property type="entry name" value="ATPase domain of HSP90 chaperone/DNA topoisomerase II/histidine kinase"/>
    <property type="match status" value="1"/>
</dbReference>
<comment type="catalytic activity">
    <reaction evidence="1">
        <text>ATP + protein L-histidine = ADP + protein N-phospho-L-histidine.</text>
        <dbReference type="EC" id="2.7.13.3"/>
    </reaction>
</comment>
<feature type="modified residue" description="4-aspartylphosphate" evidence="6">
    <location>
        <position position="1123"/>
    </location>
</feature>
<dbReference type="InterPro" id="IPR004358">
    <property type="entry name" value="Sig_transdc_His_kin-like_C"/>
</dbReference>
<dbReference type="GO" id="GO:0000155">
    <property type="term" value="F:phosphorelay sensor kinase activity"/>
    <property type="evidence" value="ECO:0007669"/>
    <property type="project" value="InterPro"/>
</dbReference>
<dbReference type="PROSITE" id="PS50109">
    <property type="entry name" value="HIS_KIN"/>
    <property type="match status" value="1"/>
</dbReference>
<dbReference type="Gene3D" id="2.130.10.10">
    <property type="entry name" value="YVTN repeat-like/Quinoprotein amine dehydrogenase"/>
    <property type="match status" value="2"/>
</dbReference>
<dbReference type="SMART" id="SM00342">
    <property type="entry name" value="HTH_ARAC"/>
    <property type="match status" value="1"/>
</dbReference>
<dbReference type="RefSeq" id="WP_076931674.1">
    <property type="nucleotide sequence ID" value="NZ_LT605205.1"/>
</dbReference>
<keyword evidence="4" id="KW-0805">Transcription regulation</keyword>
<organism evidence="11 12">
    <name type="scientific">Proteiniphilum saccharofermentans</name>
    <dbReference type="NCBI Taxonomy" id="1642647"/>
    <lineage>
        <taxon>Bacteria</taxon>
        <taxon>Pseudomonadati</taxon>
        <taxon>Bacteroidota</taxon>
        <taxon>Bacteroidia</taxon>
        <taxon>Bacteroidales</taxon>
        <taxon>Dysgonomonadaceae</taxon>
        <taxon>Proteiniphilum</taxon>
    </lineage>
</organism>
<dbReference type="InterPro" id="IPR005467">
    <property type="entry name" value="His_kinase_dom"/>
</dbReference>
<dbReference type="InterPro" id="IPR015943">
    <property type="entry name" value="WD40/YVTN_repeat-like_dom_sf"/>
</dbReference>
<dbReference type="InterPro" id="IPR001789">
    <property type="entry name" value="Sig_transdc_resp-reg_receiver"/>
</dbReference>
<dbReference type="STRING" id="1642647.PSM36_3155"/>
<protein>
    <recommendedName>
        <fullName evidence="2">histidine kinase</fullName>
        <ecNumber evidence="2">2.7.13.3</ecNumber>
    </recommendedName>
</protein>
<dbReference type="InterPro" id="IPR011123">
    <property type="entry name" value="Y_Y_Y"/>
</dbReference>
<dbReference type="InterPro" id="IPR013783">
    <property type="entry name" value="Ig-like_fold"/>
</dbReference>
<keyword evidence="7" id="KW-0812">Transmembrane</keyword>
<dbReference type="SUPFAM" id="SSF63829">
    <property type="entry name" value="Calcium-dependent phosphotriesterase"/>
    <property type="match status" value="3"/>
</dbReference>
<dbReference type="EMBL" id="LT605205">
    <property type="protein sequence ID" value="SCD21944.1"/>
    <property type="molecule type" value="Genomic_DNA"/>
</dbReference>
<feature type="domain" description="Response regulatory" evidence="10">
    <location>
        <begin position="1075"/>
        <end position="1190"/>
    </location>
</feature>
<keyword evidence="5" id="KW-0804">Transcription</keyword>
<gene>
    <name evidence="11" type="ORF">PSM36_3155</name>
</gene>
<name>A0A1R3TE89_9BACT</name>
<evidence type="ECO:0000259" key="8">
    <source>
        <dbReference type="PROSITE" id="PS01124"/>
    </source>
</evidence>
<dbReference type="SUPFAM" id="SSF52172">
    <property type="entry name" value="CheY-like"/>
    <property type="match status" value="1"/>
</dbReference>
<dbReference type="InterPro" id="IPR003594">
    <property type="entry name" value="HATPase_dom"/>
</dbReference>
<dbReference type="PROSITE" id="PS01124">
    <property type="entry name" value="HTH_ARAC_FAMILY_2"/>
    <property type="match status" value="1"/>
</dbReference>
<accession>A0A1R3TE89</accession>
<feature type="domain" description="HTH araC/xylS-type" evidence="8">
    <location>
        <begin position="1222"/>
        <end position="1318"/>
    </location>
</feature>
<evidence type="ECO:0000256" key="4">
    <source>
        <dbReference type="ARBA" id="ARBA00023015"/>
    </source>
</evidence>
<evidence type="ECO:0000313" key="12">
    <source>
        <dbReference type="Proteomes" id="UP000187464"/>
    </source>
</evidence>
<dbReference type="InterPro" id="IPR003661">
    <property type="entry name" value="HisK_dim/P_dom"/>
</dbReference>
<dbReference type="InterPro" id="IPR009057">
    <property type="entry name" value="Homeodomain-like_sf"/>
</dbReference>
<dbReference type="Gene3D" id="1.10.287.130">
    <property type="match status" value="1"/>
</dbReference>
<evidence type="ECO:0000256" key="6">
    <source>
        <dbReference type="PROSITE-ProRule" id="PRU00169"/>
    </source>
</evidence>
<evidence type="ECO:0000256" key="2">
    <source>
        <dbReference type="ARBA" id="ARBA00012438"/>
    </source>
</evidence>
<dbReference type="Gene3D" id="3.30.565.10">
    <property type="entry name" value="Histidine kinase-like ATPase, C-terminal domain"/>
    <property type="match status" value="1"/>
</dbReference>
<dbReference type="InterPro" id="IPR011110">
    <property type="entry name" value="Reg_prop"/>
</dbReference>
<dbReference type="InterPro" id="IPR018060">
    <property type="entry name" value="HTH_AraC"/>
</dbReference>
<feature type="domain" description="Histidine kinase" evidence="9">
    <location>
        <begin position="828"/>
        <end position="1039"/>
    </location>
</feature>
<evidence type="ECO:0000256" key="3">
    <source>
        <dbReference type="ARBA" id="ARBA00022553"/>
    </source>
</evidence>
<evidence type="ECO:0000313" key="11">
    <source>
        <dbReference type="EMBL" id="SCD21944.1"/>
    </source>
</evidence>
<keyword evidence="12" id="KW-1185">Reference proteome</keyword>
<dbReference type="PROSITE" id="PS50110">
    <property type="entry name" value="RESPONSE_REGULATORY"/>
    <property type="match status" value="1"/>
</dbReference>
<dbReference type="Pfam" id="PF00072">
    <property type="entry name" value="Response_reg"/>
    <property type="match status" value="1"/>
</dbReference>
<dbReference type="Pfam" id="PF00512">
    <property type="entry name" value="HisKA"/>
    <property type="match status" value="1"/>
</dbReference>
<dbReference type="SUPFAM" id="SSF46689">
    <property type="entry name" value="Homeodomain-like"/>
    <property type="match status" value="1"/>
</dbReference>
<dbReference type="InterPro" id="IPR036097">
    <property type="entry name" value="HisK_dim/P_sf"/>
</dbReference>
<evidence type="ECO:0000256" key="5">
    <source>
        <dbReference type="ARBA" id="ARBA00023163"/>
    </source>
</evidence>
<dbReference type="Gene3D" id="3.40.50.2300">
    <property type="match status" value="1"/>
</dbReference>
<keyword evidence="3 6" id="KW-0597">Phosphoprotein</keyword>
<dbReference type="SMART" id="SM00388">
    <property type="entry name" value="HisKA"/>
    <property type="match status" value="1"/>
</dbReference>
<keyword evidence="7" id="KW-1133">Transmembrane helix</keyword>
<dbReference type="Pfam" id="PF07494">
    <property type="entry name" value="Reg_prop"/>
    <property type="match status" value="5"/>
</dbReference>
<evidence type="ECO:0000256" key="7">
    <source>
        <dbReference type="SAM" id="Phobius"/>
    </source>
</evidence>
<feature type="transmembrane region" description="Helical" evidence="7">
    <location>
        <begin position="770"/>
        <end position="796"/>
    </location>
</feature>
<dbReference type="PANTHER" id="PTHR43547">
    <property type="entry name" value="TWO-COMPONENT HISTIDINE KINASE"/>
    <property type="match status" value="1"/>
</dbReference>
<dbReference type="Proteomes" id="UP000187464">
    <property type="component" value="Chromosome I"/>
</dbReference>
<dbReference type="Gene3D" id="1.10.10.60">
    <property type="entry name" value="Homeodomain-like"/>
    <property type="match status" value="1"/>
</dbReference>
<dbReference type="CDD" id="cd17574">
    <property type="entry name" value="REC_OmpR"/>
    <property type="match status" value="1"/>
</dbReference>
<keyword evidence="7" id="KW-0472">Membrane</keyword>
<dbReference type="InterPro" id="IPR036890">
    <property type="entry name" value="HATPase_C_sf"/>
</dbReference>
<dbReference type="PANTHER" id="PTHR43547:SF2">
    <property type="entry name" value="HYBRID SIGNAL TRANSDUCTION HISTIDINE KINASE C"/>
    <property type="match status" value="1"/>
</dbReference>
<dbReference type="FunFam" id="1.10.10.60:FF:000284">
    <property type="entry name" value="Two-component system sensor histidine kinase/response regulator"/>
    <property type="match status" value="1"/>
</dbReference>
<evidence type="ECO:0000256" key="1">
    <source>
        <dbReference type="ARBA" id="ARBA00000085"/>
    </source>
</evidence>
<dbReference type="FunFam" id="1.10.287.130:FF:000045">
    <property type="entry name" value="Two-component system sensor histidine kinase/response regulator"/>
    <property type="match status" value="1"/>
</dbReference>
<sequence length="1318" mass="151490">MKPKVLVVFYLCFLNGILVKGSDYYFRNMAVEDGLSQNMVYSIMQDKTGFMWFGTMDGLNRYDGIQFRIFKKGNGEAYTIGSNKIFSILQNEDEKIWIGTANGIYIYDPLYESFSRFNVQSDEGGEIDGIVRDLKLDKEGNVWIIVQDKGVYCYCQGNLKSYLLGDTHVRELLFDTRDNLWVATHGRGLLKINTESAETVQFLLDEEKIDSPDNSINVILSYNSHYMLVGTVNKGVQKFDLENETFTPFLEKGNDGKTLFVRCMIKTENQELWIGTETGIYIYDLKTERYLNLKHIYNDPYSLSDNAIHSLFQDREGGIWVGTFFGGICYFNYAFSQFEKYYPIVGENSISGKSISEFCEDFSKKIWIGTEDAGLNWFDPLMKTFGKSSIPAKNIHSLLCDENRLWVGTFSEGLYVSDLLTGEIKSYKNSLSENSIKDDNIYSIYKDSSGKIWIGSMTGLQYFDGISNDFRRINEDRINNQVNDILEDYKGTLWFATIGDGVFSYNRFSDEWFHHPSTVNNTDDTGKSIICLLQDKKNRLWIGTEGAGLGIYDVNTNSFKSAITSDTGLPNDVIYRLIEDNKGYIWGSTNKGIFRLNPDNMDVTVYTHSNGLLGDQFNYKSGFKSYDGKIYFGGVKGFVAFMPDNLGINEYIPPVVLNSFQIQNKEVTLTEKNSPLEKSITYTHSIKVPHNVSVFSIGFAALSYTYPGGNMYAYKLEGRDNEWIYVDQVHQVNYSDLSPGNYVFRVKGSNSDGIWNETETSLKIDVLPPWYRTFVAFLFYIVAISGIISFSIYNFVRRTKRRNDLLLTELENTKEKELYTAKIDFFTHITHEIRTPLSLIKIPLGDVMKNIDIYNPNWDNLTIVQRNVDRLLKLVNELMDFRKTESRILSLNFVKTDVVGIIKDTISRFKPSLDSKKIVFQNSFSIESLYADVDREVFTKIISNLFSNALKHSLTVVEMKFSHNEKNFTIEIENDGDTIPDEYLKKIFEPFFKLNRNVQGTGIGLAFVKSLVELHKGTIYCDNSKPDRTIFVMILPINQDYSININDDEQTNRMYDTPSKSAHTLPIHSRRPNHTILTVEDNEEFQQLLYKHLTKKYNVLQSKNGLEAMSIMDKENIDVVICDIMMSVMDGLEFCKTMKENIKYSHIPVILLTARTNLESKIEGINCGADEYIEKPYSVDYLMARIDNLLENRRKMQEAFKNSPELAFKSITHSKADEEFLQKLIGIIHDNLDEPDLNIDKLAEEMALSRSTLYRKVKNVSELSPNDFILLIRLKKAAELIKQKQYQINEIAYMVGFSSPNYFSKCFFKQFGVPPKDF</sequence>
<proteinExistence type="predicted"/>
<dbReference type="PRINTS" id="PR00344">
    <property type="entry name" value="BCTRLSENSOR"/>
</dbReference>
<reference evidence="11 12" key="1">
    <citation type="submission" date="2016-08" db="EMBL/GenBank/DDBJ databases">
        <authorList>
            <person name="Seilhamer J.J."/>
        </authorList>
    </citation>
    <scope>NUCLEOTIDE SEQUENCE [LARGE SCALE GENOMIC DNA]</scope>
    <source>
        <strain evidence="11">M3/6</strain>
    </source>
</reference>
<dbReference type="CDD" id="cd00082">
    <property type="entry name" value="HisKA"/>
    <property type="match status" value="1"/>
</dbReference>
<dbReference type="Pfam" id="PF02518">
    <property type="entry name" value="HATPase_c"/>
    <property type="match status" value="1"/>
</dbReference>
<dbReference type="SMART" id="SM00448">
    <property type="entry name" value="REC"/>
    <property type="match status" value="1"/>
</dbReference>
<dbReference type="Gene3D" id="2.60.40.10">
    <property type="entry name" value="Immunoglobulins"/>
    <property type="match status" value="1"/>
</dbReference>
<dbReference type="SMART" id="SM00387">
    <property type="entry name" value="HATPase_c"/>
    <property type="match status" value="1"/>
</dbReference>
<dbReference type="SUPFAM" id="SSF47384">
    <property type="entry name" value="Homodimeric domain of signal transducing histidine kinase"/>
    <property type="match status" value="1"/>
</dbReference>
<evidence type="ECO:0000259" key="9">
    <source>
        <dbReference type="PROSITE" id="PS50109"/>
    </source>
</evidence>
<dbReference type="GO" id="GO:0043565">
    <property type="term" value="F:sequence-specific DNA binding"/>
    <property type="evidence" value="ECO:0007669"/>
    <property type="project" value="InterPro"/>
</dbReference>
<dbReference type="Pfam" id="PF12833">
    <property type="entry name" value="HTH_18"/>
    <property type="match status" value="1"/>
</dbReference>
<evidence type="ECO:0000259" key="10">
    <source>
        <dbReference type="PROSITE" id="PS50110"/>
    </source>
</evidence>
<dbReference type="Pfam" id="PF07495">
    <property type="entry name" value="Y_Y_Y"/>
    <property type="match status" value="1"/>
</dbReference>
<dbReference type="InterPro" id="IPR011006">
    <property type="entry name" value="CheY-like_superfamily"/>
</dbReference>
<dbReference type="FunFam" id="2.60.40.10:FF:000791">
    <property type="entry name" value="Two-component system sensor histidine kinase/response regulator"/>
    <property type="match status" value="1"/>
</dbReference>
<dbReference type="EC" id="2.7.13.3" evidence="2"/>